<dbReference type="OrthoDB" id="5985669at2759"/>
<evidence type="ECO:0000256" key="6">
    <source>
        <dbReference type="SAM" id="Phobius"/>
    </source>
</evidence>
<dbReference type="InterPro" id="IPR018499">
    <property type="entry name" value="Tetraspanin/Peripherin"/>
</dbReference>
<sequence>MGYPIAAIVALLLSLAILVNTLINFLVNTNLLPTHRFRIGNVTLFTHRKIISRIRLYSMFEISTISVCCIYWIVRIALQLKSFKSEDRKWKTHSILEKLWVRLLRPITIVTFIASIYTTVVANDDIDILPRDIWNFFTRIFQQLQRRNLTTDGKMQEEMVNYMEAIQLEFQCCGVDGVADWYSVSPFVGYVQDGPYVPFSCIDTGEITGHGLQFQRIIHPIGCASAVGDHMYALAYPLVVNPAKADFWLTLSLLVISFLDRYLERRYARSSPHPPKESKHISNSQLLRAINGTTLLTEPAEPKLEPTTTSKDKTERTYTPDYVLKDGDRHVSETISRVYRRRLDNPGQVKTSKFRRLLRFYAPLIEATLYTDGDSRNEVEGNDYYGGFIATLFRAICCGLLGLLASHIIVLSFLRKFKDAPKEADIAKRNISAGTEAEQLETLEEMMILTSIAVRVCFVIAAIVSKRFRCFLILLGPNLALNAGQSFIAAELTSVAVVGPVRELATNLRSAGSTLKCLMHISSNISSDANSMLKPVTEKKAHGLDDDDDDKGDEDEGTGNGTQSYRKRRVKEISYGNVRHLGDFNNFFMRVIQKASRGIGKGTTKMCVLSNFIVKALVLTTLHLALVFCHCNFTEVLEVDCANILASFNESTPIANMLLRDPYAETNTAGTGNTTNEKITEQENKEIDATNAGVDELFRRHLEKMDVTEKERLKQKTRVFQRDVKKALNNLNVDPNSTSMIQNAVNLGHKIDQNMRDRLLKVCMMMKKGKVEQCNQAAVVACYNIQRDVIATTRLPLFFIGPWCSSQVNKGGACPAAEAVELAKKDCSGIGYSLGLLDGFGAQFAVAQQGLQEFAKSFQLGVKMRKVKETAKKILALRSGSKDALEQLSYMTLDATRGAYAIAFLLATLMKLLFLLLLIKTQGYITKYLTKMDFDNIYVEGVFEDIDERRKKEGRMYLLPLKKSERKVVFWRKIGYTKKEWARSITSLVKSSVLGIGLSFLFIADGYLHEILHVLDIVTQGDIALGGGNKNPDASIGVNIRGGNGFAAALIKGIVEGFLSLSNIDLSYKLSECAPKVVATSSELKTKFALLWTLLFLLGAFSGYLLRLRHIITGFFYPLAHRKRQMHLYNVMLANRARELATNKNLLIQRVKEEQLQKEVQDLSKPKKVPKFLARWKKEKACCVICHDVQNAGPDLYVCPVDGCATCRQCQHQICNDPKFCVACLDRNEESLDKTLLKLEEMYKEKSQKQWNMY</sequence>
<evidence type="ECO:0000313" key="9">
    <source>
        <dbReference type="Proteomes" id="UP000278807"/>
    </source>
</evidence>
<dbReference type="CDD" id="cd03127">
    <property type="entry name" value="tetraspanin_LEL"/>
    <property type="match status" value="1"/>
</dbReference>
<evidence type="ECO:0000259" key="7">
    <source>
        <dbReference type="Pfam" id="PF07782"/>
    </source>
</evidence>
<dbReference type="PANTHER" id="PTHR21041">
    <property type="entry name" value="DENDRITIC CELL-SPECIFIC TRANSMEMBRANE PROTEIN"/>
    <property type="match status" value="1"/>
</dbReference>
<dbReference type="GO" id="GO:0016020">
    <property type="term" value="C:membrane"/>
    <property type="evidence" value="ECO:0007669"/>
    <property type="project" value="UniProtKB-SubCell"/>
</dbReference>
<dbReference type="Pfam" id="PF07782">
    <property type="entry name" value="DC_STAMP"/>
    <property type="match status" value="1"/>
</dbReference>
<feature type="transmembrane region" description="Helical" evidence="6">
    <location>
        <begin position="392"/>
        <end position="414"/>
    </location>
</feature>
<dbReference type="SUPFAM" id="SSF48652">
    <property type="entry name" value="Tetraspanin"/>
    <property type="match status" value="1"/>
</dbReference>
<dbReference type="STRING" id="102285.A0A0R3TQF4"/>
<name>A0A0R3TQF4_RODNA</name>
<organism evidence="10">
    <name type="scientific">Rodentolepis nana</name>
    <name type="common">Dwarf tapeworm</name>
    <name type="synonym">Hymenolepis nana</name>
    <dbReference type="NCBI Taxonomy" id="102285"/>
    <lineage>
        <taxon>Eukaryota</taxon>
        <taxon>Metazoa</taxon>
        <taxon>Spiralia</taxon>
        <taxon>Lophotrochozoa</taxon>
        <taxon>Platyhelminthes</taxon>
        <taxon>Cestoda</taxon>
        <taxon>Eucestoda</taxon>
        <taxon>Cyclophyllidea</taxon>
        <taxon>Hymenolepididae</taxon>
        <taxon>Rodentolepis</taxon>
    </lineage>
</organism>
<feature type="transmembrane region" description="Helical" evidence="6">
    <location>
        <begin position="1088"/>
        <end position="1106"/>
    </location>
</feature>
<dbReference type="InterPro" id="IPR008952">
    <property type="entry name" value="Tetraspanin_EC2_sf"/>
</dbReference>
<evidence type="ECO:0000313" key="10">
    <source>
        <dbReference type="WBParaSite" id="HNAJ_0000977301-mRNA-1"/>
    </source>
</evidence>
<evidence type="ECO:0000256" key="5">
    <source>
        <dbReference type="SAM" id="MobiDB-lite"/>
    </source>
</evidence>
<feature type="transmembrane region" description="Helical" evidence="6">
    <location>
        <begin position="898"/>
        <end position="919"/>
    </location>
</feature>
<evidence type="ECO:0000313" key="8">
    <source>
        <dbReference type="EMBL" id="VDO06428.1"/>
    </source>
</evidence>
<dbReference type="InterPro" id="IPR051856">
    <property type="entry name" value="CSR-E3_Ligase_Protein"/>
</dbReference>
<comment type="subcellular location">
    <subcellularLocation>
        <location evidence="1">Membrane</location>
        <topology evidence="1">Multi-pass membrane protein</topology>
    </subcellularLocation>
</comment>
<dbReference type="Proteomes" id="UP000278807">
    <property type="component" value="Unassembled WGS sequence"/>
</dbReference>
<dbReference type="EMBL" id="UZAE01012741">
    <property type="protein sequence ID" value="VDO06428.1"/>
    <property type="molecule type" value="Genomic_DNA"/>
</dbReference>
<dbReference type="AlphaFoldDB" id="A0A0R3TQF4"/>
<dbReference type="WBParaSite" id="HNAJ_0000977301-mRNA-1">
    <property type="protein sequence ID" value="HNAJ_0000977301-mRNA-1"/>
    <property type="gene ID" value="HNAJ_0000977301"/>
</dbReference>
<evidence type="ECO:0000256" key="4">
    <source>
        <dbReference type="ARBA" id="ARBA00023136"/>
    </source>
</evidence>
<protein>
    <submittedName>
        <fullName evidence="10">DC_STAMP domain-containing protein</fullName>
    </submittedName>
</protein>
<keyword evidence="9" id="KW-1185">Reference proteome</keyword>
<feature type="transmembrane region" description="Helical" evidence="6">
    <location>
        <begin position="99"/>
        <end position="120"/>
    </location>
</feature>
<dbReference type="PANTHER" id="PTHR21041:SF17">
    <property type="entry name" value="E3 UBIQUITIN-PROTEIN LIGASE DCST1"/>
    <property type="match status" value="1"/>
</dbReference>
<feature type="compositionally biased region" description="Acidic residues" evidence="5">
    <location>
        <begin position="545"/>
        <end position="557"/>
    </location>
</feature>
<gene>
    <name evidence="8" type="ORF">HNAJ_LOCUS9768</name>
</gene>
<feature type="transmembrane region" description="Helical" evidence="6">
    <location>
        <begin position="56"/>
        <end position="78"/>
    </location>
</feature>
<dbReference type="Gene3D" id="1.10.1450.10">
    <property type="entry name" value="Tetraspanin"/>
    <property type="match status" value="1"/>
</dbReference>
<keyword evidence="2 6" id="KW-0812">Transmembrane</keyword>
<evidence type="ECO:0000256" key="2">
    <source>
        <dbReference type="ARBA" id="ARBA00022692"/>
    </source>
</evidence>
<evidence type="ECO:0000256" key="3">
    <source>
        <dbReference type="ARBA" id="ARBA00022989"/>
    </source>
</evidence>
<accession>A0A0R3TQF4</accession>
<dbReference type="InterPro" id="IPR012858">
    <property type="entry name" value="DC_STAMP-like"/>
</dbReference>
<feature type="region of interest" description="Disordered" evidence="5">
    <location>
        <begin position="540"/>
        <end position="564"/>
    </location>
</feature>
<reference evidence="8 9" key="2">
    <citation type="submission" date="2018-11" db="EMBL/GenBank/DDBJ databases">
        <authorList>
            <consortium name="Pathogen Informatics"/>
        </authorList>
    </citation>
    <scope>NUCLEOTIDE SEQUENCE [LARGE SCALE GENOMIC DNA]</scope>
</reference>
<feature type="transmembrane region" description="Helical" evidence="6">
    <location>
        <begin position="988"/>
        <end position="1008"/>
    </location>
</feature>
<proteinExistence type="predicted"/>
<feature type="domain" description="Dendritic cell-specific transmembrane protein-like" evidence="7">
    <location>
        <begin position="934"/>
        <end position="1129"/>
    </location>
</feature>
<keyword evidence="3 6" id="KW-1133">Transmembrane helix</keyword>
<dbReference type="Pfam" id="PF00335">
    <property type="entry name" value="Tetraspanin"/>
    <property type="match status" value="1"/>
</dbReference>
<evidence type="ECO:0000256" key="1">
    <source>
        <dbReference type="ARBA" id="ARBA00004141"/>
    </source>
</evidence>
<keyword evidence="4 6" id="KW-0472">Membrane</keyword>
<reference evidence="10" key="1">
    <citation type="submission" date="2017-02" db="UniProtKB">
        <authorList>
            <consortium name="WormBaseParasite"/>
        </authorList>
    </citation>
    <scope>IDENTIFICATION</scope>
</reference>